<protein>
    <recommendedName>
        <fullName evidence="3">VWFA domain-containing protein</fullName>
    </recommendedName>
</protein>
<accession>A0A378I0R4</accession>
<evidence type="ECO:0000313" key="2">
    <source>
        <dbReference type="Proteomes" id="UP000254968"/>
    </source>
</evidence>
<proteinExistence type="predicted"/>
<dbReference type="AlphaFoldDB" id="A0A378I0R4"/>
<dbReference type="EMBL" id="UGNV01000001">
    <property type="protein sequence ID" value="STX28562.1"/>
    <property type="molecule type" value="Genomic_DNA"/>
</dbReference>
<organism evidence="1 2">
    <name type="scientific">Legionella beliardensis</name>
    <dbReference type="NCBI Taxonomy" id="91822"/>
    <lineage>
        <taxon>Bacteria</taxon>
        <taxon>Pseudomonadati</taxon>
        <taxon>Pseudomonadota</taxon>
        <taxon>Gammaproteobacteria</taxon>
        <taxon>Legionellales</taxon>
        <taxon>Legionellaceae</taxon>
        <taxon>Legionella</taxon>
    </lineage>
</organism>
<gene>
    <name evidence="1" type="ORF">NCTC13315_01092</name>
</gene>
<keyword evidence="2" id="KW-1185">Reference proteome</keyword>
<sequence length="299" mass="33798">MQDQDYLNQFKTQQKLDGGDLLDGLSNVFARYEVPIGLVNKLLALTEYSLNFIIDDSGSMNTPSDLPMTAAHPAVRQMRDPQGRRAAVQGKLTRWEEAEDRIHIMLDMLAYLPINTIRLSFLNNVASNLVLSHAGKTPEQFAAEYHQKISQLFSNKPSGGTLLYTRLSEAFRQSQGSTMHYAFTDGEPSDASVEQVKELVLKRPNPKMNPLTFISCTDNDEDANWMKDIEEDAPFTAELDDFNSERNEVYKDQGPGFPFTRGFWLICQLVAAINPYDLDKLDESVPFTKKTMNDLMVVI</sequence>
<dbReference type="Proteomes" id="UP000254968">
    <property type="component" value="Unassembled WGS sequence"/>
</dbReference>
<dbReference type="OrthoDB" id="6197522at2"/>
<evidence type="ECO:0000313" key="1">
    <source>
        <dbReference type="EMBL" id="STX28562.1"/>
    </source>
</evidence>
<dbReference type="InterPro" id="IPR036465">
    <property type="entry name" value="vWFA_dom_sf"/>
</dbReference>
<dbReference type="RefSeq" id="WP_115302298.1">
    <property type="nucleotide sequence ID" value="NZ_CAAAHO010000001.1"/>
</dbReference>
<reference evidence="1 2" key="1">
    <citation type="submission" date="2018-06" db="EMBL/GenBank/DDBJ databases">
        <authorList>
            <consortium name="Pathogen Informatics"/>
            <person name="Doyle S."/>
        </authorList>
    </citation>
    <scope>NUCLEOTIDE SEQUENCE [LARGE SCALE GENOMIC DNA]</scope>
    <source>
        <strain evidence="1 2">NCTC13315</strain>
    </source>
</reference>
<dbReference type="Gene3D" id="3.40.50.410">
    <property type="entry name" value="von Willebrand factor, type A domain"/>
    <property type="match status" value="1"/>
</dbReference>
<name>A0A378I0R4_9GAMM</name>
<dbReference type="SUPFAM" id="SSF53300">
    <property type="entry name" value="vWA-like"/>
    <property type="match status" value="1"/>
</dbReference>
<evidence type="ECO:0008006" key="3">
    <source>
        <dbReference type="Google" id="ProtNLM"/>
    </source>
</evidence>